<accession>A0AA88QZJ9</accession>
<evidence type="ECO:0000313" key="3">
    <source>
        <dbReference type="Proteomes" id="UP001187471"/>
    </source>
</evidence>
<reference evidence="2" key="1">
    <citation type="submission" date="2022-12" db="EMBL/GenBank/DDBJ databases">
        <title>Draft genome assemblies for two species of Escallonia (Escalloniales).</title>
        <authorList>
            <person name="Chanderbali A."/>
            <person name="Dervinis C."/>
            <person name="Anghel I."/>
            <person name="Soltis D."/>
            <person name="Soltis P."/>
            <person name="Zapata F."/>
        </authorList>
    </citation>
    <scope>NUCLEOTIDE SEQUENCE</scope>
    <source>
        <strain evidence="2">UCBG92.1500</strain>
        <tissue evidence="2">Leaf</tissue>
    </source>
</reference>
<dbReference type="AlphaFoldDB" id="A0AA88QZJ9"/>
<proteinExistence type="predicted"/>
<sequence>MGALDSLGYGFSAQYGVPKVSKGIMVVMKGQKLGNLYKMVGNTITGGLAVTALAESNIDSTTLWHLRLGHISERDMLALHQRNLLKDLSTSVVFVVIKDEESNIDIRRRRSNTTTERERTTTNLVKWGLGRHCCAEAPVAEVEMAGKSVVEALMIRAPVASVEETMMESGQK</sequence>
<protein>
    <recommendedName>
        <fullName evidence="1">GAG-pre-integrase domain-containing protein</fullName>
    </recommendedName>
</protein>
<evidence type="ECO:0000259" key="1">
    <source>
        <dbReference type="Pfam" id="PF13976"/>
    </source>
</evidence>
<dbReference type="Proteomes" id="UP001187471">
    <property type="component" value="Unassembled WGS sequence"/>
</dbReference>
<comment type="caution">
    <text evidence="2">The sequence shown here is derived from an EMBL/GenBank/DDBJ whole genome shotgun (WGS) entry which is preliminary data.</text>
</comment>
<organism evidence="2 3">
    <name type="scientific">Escallonia rubra</name>
    <dbReference type="NCBI Taxonomy" id="112253"/>
    <lineage>
        <taxon>Eukaryota</taxon>
        <taxon>Viridiplantae</taxon>
        <taxon>Streptophyta</taxon>
        <taxon>Embryophyta</taxon>
        <taxon>Tracheophyta</taxon>
        <taxon>Spermatophyta</taxon>
        <taxon>Magnoliopsida</taxon>
        <taxon>eudicotyledons</taxon>
        <taxon>Gunneridae</taxon>
        <taxon>Pentapetalae</taxon>
        <taxon>asterids</taxon>
        <taxon>campanulids</taxon>
        <taxon>Escalloniales</taxon>
        <taxon>Escalloniaceae</taxon>
        <taxon>Escallonia</taxon>
    </lineage>
</organism>
<dbReference type="Pfam" id="PF13976">
    <property type="entry name" value="gag_pre-integrs"/>
    <property type="match status" value="1"/>
</dbReference>
<gene>
    <name evidence="2" type="ORF">RJ640_003896</name>
</gene>
<dbReference type="EMBL" id="JAVXUO010002523">
    <property type="protein sequence ID" value="KAK2972470.1"/>
    <property type="molecule type" value="Genomic_DNA"/>
</dbReference>
<dbReference type="InterPro" id="IPR025724">
    <property type="entry name" value="GAG-pre-integrase_dom"/>
</dbReference>
<evidence type="ECO:0000313" key="2">
    <source>
        <dbReference type="EMBL" id="KAK2972470.1"/>
    </source>
</evidence>
<feature type="domain" description="GAG-pre-integrase" evidence="1">
    <location>
        <begin position="35"/>
        <end position="91"/>
    </location>
</feature>
<name>A0AA88QZJ9_9ASTE</name>
<keyword evidence="3" id="KW-1185">Reference proteome</keyword>